<evidence type="ECO:0000313" key="10">
    <source>
        <dbReference type="Proteomes" id="UP001287356"/>
    </source>
</evidence>
<reference evidence="9" key="2">
    <citation type="submission" date="2023-06" db="EMBL/GenBank/DDBJ databases">
        <authorList>
            <consortium name="Lawrence Berkeley National Laboratory"/>
            <person name="Haridas S."/>
            <person name="Hensen N."/>
            <person name="Bonometti L."/>
            <person name="Westerberg I."/>
            <person name="Brannstrom I.O."/>
            <person name="Guillou S."/>
            <person name="Cros-Aarteil S."/>
            <person name="Calhoun S."/>
            <person name="Kuo A."/>
            <person name="Mondo S."/>
            <person name="Pangilinan J."/>
            <person name="Riley R."/>
            <person name="Labutti K."/>
            <person name="Andreopoulos B."/>
            <person name="Lipzen A."/>
            <person name="Chen C."/>
            <person name="Yanf M."/>
            <person name="Daum C."/>
            <person name="Ng V."/>
            <person name="Clum A."/>
            <person name="Steindorff A."/>
            <person name="Ohm R."/>
            <person name="Martin F."/>
            <person name="Silar P."/>
            <person name="Natvig D."/>
            <person name="Lalanne C."/>
            <person name="Gautier V."/>
            <person name="Ament-Velasquez S.L."/>
            <person name="Kruys A."/>
            <person name="Hutchinson M.I."/>
            <person name="Powell A.J."/>
            <person name="Barry K."/>
            <person name="Miller A.N."/>
            <person name="Grigoriev I.V."/>
            <person name="Debuchy R."/>
            <person name="Gladieux P."/>
            <person name="Thoren M.H."/>
            <person name="Johannesson H."/>
        </authorList>
    </citation>
    <scope>NUCLEOTIDE SEQUENCE</scope>
    <source>
        <strain evidence="9">CBS 958.72</strain>
    </source>
</reference>
<keyword evidence="10" id="KW-1185">Reference proteome</keyword>
<gene>
    <name evidence="9" type="ORF">B0T24DRAFT_119561</name>
</gene>
<feature type="transmembrane region" description="Helical" evidence="7">
    <location>
        <begin position="457"/>
        <end position="476"/>
    </location>
</feature>
<feature type="transmembrane region" description="Helical" evidence="7">
    <location>
        <begin position="547"/>
        <end position="569"/>
    </location>
</feature>
<evidence type="ECO:0000313" key="9">
    <source>
        <dbReference type="EMBL" id="KAK3361342.1"/>
    </source>
</evidence>
<feature type="transmembrane region" description="Helical" evidence="7">
    <location>
        <begin position="207"/>
        <end position="231"/>
    </location>
</feature>
<dbReference type="PANTHER" id="PTHR23502:SF51">
    <property type="entry name" value="QUINIDINE RESISTANCE PROTEIN 1-RELATED"/>
    <property type="match status" value="1"/>
</dbReference>
<feature type="transmembrane region" description="Helical" evidence="7">
    <location>
        <begin position="524"/>
        <end position="541"/>
    </location>
</feature>
<dbReference type="Gene3D" id="1.20.1250.20">
    <property type="entry name" value="MFS general substrate transporter like domains"/>
    <property type="match status" value="1"/>
</dbReference>
<dbReference type="EMBL" id="JAULSN010000012">
    <property type="protein sequence ID" value="KAK3361342.1"/>
    <property type="molecule type" value="Genomic_DNA"/>
</dbReference>
<feature type="transmembrane region" description="Helical" evidence="7">
    <location>
        <begin position="121"/>
        <end position="141"/>
    </location>
</feature>
<dbReference type="SUPFAM" id="SSF103473">
    <property type="entry name" value="MFS general substrate transporter"/>
    <property type="match status" value="1"/>
</dbReference>
<protein>
    <submittedName>
        <fullName evidence="9">Major facilitator superfamily domain-containing protein</fullName>
    </submittedName>
</protein>
<evidence type="ECO:0000256" key="3">
    <source>
        <dbReference type="ARBA" id="ARBA00022692"/>
    </source>
</evidence>
<organism evidence="9 10">
    <name type="scientific">Lasiosphaeria ovina</name>
    <dbReference type="NCBI Taxonomy" id="92902"/>
    <lineage>
        <taxon>Eukaryota</taxon>
        <taxon>Fungi</taxon>
        <taxon>Dikarya</taxon>
        <taxon>Ascomycota</taxon>
        <taxon>Pezizomycotina</taxon>
        <taxon>Sordariomycetes</taxon>
        <taxon>Sordariomycetidae</taxon>
        <taxon>Sordariales</taxon>
        <taxon>Lasiosphaeriaceae</taxon>
        <taxon>Lasiosphaeria</taxon>
    </lineage>
</organism>
<evidence type="ECO:0000256" key="1">
    <source>
        <dbReference type="ARBA" id="ARBA00004141"/>
    </source>
</evidence>
<dbReference type="GO" id="GO:0005886">
    <property type="term" value="C:plasma membrane"/>
    <property type="evidence" value="ECO:0007669"/>
    <property type="project" value="TreeGrafter"/>
</dbReference>
<feature type="transmembrane region" description="Helical" evidence="7">
    <location>
        <begin position="482"/>
        <end position="503"/>
    </location>
</feature>
<keyword evidence="3 7" id="KW-0812">Transmembrane</keyword>
<comment type="caution">
    <text evidence="9">The sequence shown here is derived from an EMBL/GenBank/DDBJ whole genome shotgun (WGS) entry which is preliminary data.</text>
</comment>
<comment type="subcellular location">
    <subcellularLocation>
        <location evidence="1">Membrane</location>
        <topology evidence="1">Multi-pass membrane protein</topology>
    </subcellularLocation>
</comment>
<dbReference type="InterPro" id="IPR036259">
    <property type="entry name" value="MFS_trans_sf"/>
</dbReference>
<dbReference type="PROSITE" id="PS50850">
    <property type="entry name" value="MFS"/>
    <property type="match status" value="1"/>
</dbReference>
<sequence length="600" mass="63552">MMVETKPPDDGATEVTEKDHDPPQQPQPPSTDGFDSDPDKTPAPETGALVTGEPLTEAPGGDDSGGPLAPVYSIYTTWEKRWIVLGGSLAATFSPLTAQIYLPALTVLAQDFSVTDTQINLTVTTYMIFQAIAPMFIGGFADTAGRRPAYALCFVIYIAANIGLAQCQTYAQLLVVRSIQSAGSSSTVALCQAVVADITTSAERGQYIGITVLPIVVAPSLGPVLGGVIAQYLGWRWIFYILAIAAGVTLVAMAFFFPETCRLIVGDGSVRAHPVYHTFWQIIKNNSLHRRGRRAQVSRDKVTTDTNPAATADGPQRTASPAPSRPAPVKFKFTPPNLMGSITMLFQKELGILLAYNAIVFAGFYAIATALPSQLSAPPYNLSDSQVGLIYLPIAGGSIGAAAVCGPALGRNYARHAARLDPSPATGDGSGGKKIKVDRERQADLSRFPIERARLEVGLPLLLLSAAMTAAVGWALRASAHLAVLCVLLFVLGIGLVGFNNTVNTLIVDVSPGRAGAAVAANNLTRCLVGAAASAVILPMINAIGAGWAFTVFGAMYVVFAPAMWVVMARGIRWRAEIREKEERKAEKKKALDDEKNGIA</sequence>
<name>A0AAE0MY77_9PEZI</name>
<dbReference type="InterPro" id="IPR020846">
    <property type="entry name" value="MFS_dom"/>
</dbReference>
<dbReference type="AlphaFoldDB" id="A0AAE0MY77"/>
<evidence type="ECO:0000259" key="8">
    <source>
        <dbReference type="PROSITE" id="PS50850"/>
    </source>
</evidence>
<evidence type="ECO:0000256" key="7">
    <source>
        <dbReference type="SAM" id="Phobius"/>
    </source>
</evidence>
<reference evidence="9" key="1">
    <citation type="journal article" date="2023" name="Mol. Phylogenet. Evol.">
        <title>Genome-scale phylogeny and comparative genomics of the fungal order Sordariales.</title>
        <authorList>
            <person name="Hensen N."/>
            <person name="Bonometti L."/>
            <person name="Westerberg I."/>
            <person name="Brannstrom I.O."/>
            <person name="Guillou S."/>
            <person name="Cros-Aarteil S."/>
            <person name="Calhoun S."/>
            <person name="Haridas S."/>
            <person name="Kuo A."/>
            <person name="Mondo S."/>
            <person name="Pangilinan J."/>
            <person name="Riley R."/>
            <person name="LaButti K."/>
            <person name="Andreopoulos B."/>
            <person name="Lipzen A."/>
            <person name="Chen C."/>
            <person name="Yan M."/>
            <person name="Daum C."/>
            <person name="Ng V."/>
            <person name="Clum A."/>
            <person name="Steindorff A."/>
            <person name="Ohm R.A."/>
            <person name="Martin F."/>
            <person name="Silar P."/>
            <person name="Natvig D.O."/>
            <person name="Lalanne C."/>
            <person name="Gautier V."/>
            <person name="Ament-Velasquez S.L."/>
            <person name="Kruys A."/>
            <person name="Hutchinson M.I."/>
            <person name="Powell A.J."/>
            <person name="Barry K."/>
            <person name="Miller A.N."/>
            <person name="Grigoriev I.V."/>
            <person name="Debuchy R."/>
            <person name="Gladieux P."/>
            <person name="Hiltunen Thoren M."/>
            <person name="Johannesson H."/>
        </authorList>
    </citation>
    <scope>NUCLEOTIDE SEQUENCE</scope>
    <source>
        <strain evidence="9">CBS 958.72</strain>
    </source>
</reference>
<dbReference type="GO" id="GO:0022857">
    <property type="term" value="F:transmembrane transporter activity"/>
    <property type="evidence" value="ECO:0007669"/>
    <property type="project" value="InterPro"/>
</dbReference>
<feature type="region of interest" description="Disordered" evidence="6">
    <location>
        <begin position="291"/>
        <end position="326"/>
    </location>
</feature>
<feature type="transmembrane region" description="Helical" evidence="7">
    <location>
        <begin position="350"/>
        <end position="368"/>
    </location>
</feature>
<feature type="transmembrane region" description="Helical" evidence="7">
    <location>
        <begin position="82"/>
        <end position="101"/>
    </location>
</feature>
<keyword evidence="4 7" id="KW-1133">Transmembrane helix</keyword>
<dbReference type="Proteomes" id="UP001287356">
    <property type="component" value="Unassembled WGS sequence"/>
</dbReference>
<dbReference type="FunFam" id="1.20.1720.10:FF:000009">
    <property type="entry name" value="MFS multidrug transporter"/>
    <property type="match status" value="1"/>
</dbReference>
<dbReference type="PANTHER" id="PTHR23502">
    <property type="entry name" value="MAJOR FACILITATOR SUPERFAMILY"/>
    <property type="match status" value="1"/>
</dbReference>
<keyword evidence="5 7" id="KW-0472">Membrane</keyword>
<feature type="transmembrane region" description="Helical" evidence="7">
    <location>
        <begin position="388"/>
        <end position="409"/>
    </location>
</feature>
<feature type="transmembrane region" description="Helical" evidence="7">
    <location>
        <begin position="237"/>
        <end position="257"/>
    </location>
</feature>
<feature type="domain" description="Major facilitator superfamily (MFS) profile" evidence="8">
    <location>
        <begin position="83"/>
        <end position="572"/>
    </location>
</feature>
<keyword evidence="2" id="KW-0813">Transport</keyword>
<feature type="region of interest" description="Disordered" evidence="6">
    <location>
        <begin position="1"/>
        <end position="66"/>
    </location>
</feature>
<evidence type="ECO:0000256" key="6">
    <source>
        <dbReference type="SAM" id="MobiDB-lite"/>
    </source>
</evidence>
<proteinExistence type="predicted"/>
<dbReference type="InterPro" id="IPR011701">
    <property type="entry name" value="MFS"/>
</dbReference>
<evidence type="ECO:0000256" key="5">
    <source>
        <dbReference type="ARBA" id="ARBA00023136"/>
    </source>
</evidence>
<evidence type="ECO:0000256" key="2">
    <source>
        <dbReference type="ARBA" id="ARBA00022448"/>
    </source>
</evidence>
<evidence type="ECO:0000256" key="4">
    <source>
        <dbReference type="ARBA" id="ARBA00022989"/>
    </source>
</evidence>
<dbReference type="Pfam" id="PF07690">
    <property type="entry name" value="MFS_1"/>
    <property type="match status" value="1"/>
</dbReference>
<accession>A0AAE0MY77</accession>